<reference evidence="3" key="1">
    <citation type="journal article" date="2013" name="Genome Announc.">
        <title>First genome sequence of a syntrophic acetate-oxidizing bacterium, Tepidanaerobacter acetatoxydans strain Re1.</title>
        <authorList>
            <person name="Manzoor S."/>
            <person name="Bongcam-Rudloff E."/>
            <person name="Schnurer A."/>
            <person name="Muller B."/>
        </authorList>
    </citation>
    <scope>NUCLEOTIDE SEQUENCE [LARGE SCALE GENOMIC DNA]</scope>
    <source>
        <strain evidence="3">Re1</strain>
    </source>
</reference>
<dbReference type="HOGENOM" id="CLU_1730525_0_0_9"/>
<sequence length="151" mass="16382">MSDVEEKPSVKFFIVQTIISGLPLALIMTISASILGGAGINSRILPLTIVAFILVCVINALFPIPKILEGFPQKFGLNPNSLPGILVGNLAVNFIFTTIINFVLTLINVPKFPDMIFAFLQLYIPIFIISYIVSLIIAPIAAKVAMSIDKH</sequence>
<protein>
    <submittedName>
        <fullName evidence="2">Uncharacterized protein</fullName>
    </submittedName>
</protein>
<feature type="transmembrane region" description="Helical" evidence="1">
    <location>
        <begin position="44"/>
        <end position="64"/>
    </location>
</feature>
<evidence type="ECO:0000313" key="3">
    <source>
        <dbReference type="Proteomes" id="UP000010802"/>
    </source>
</evidence>
<dbReference type="STRING" id="1209989.TepRe1_2232"/>
<keyword evidence="1" id="KW-1133">Transmembrane helix</keyword>
<keyword evidence="1" id="KW-0812">Transmembrane</keyword>
<keyword evidence="1" id="KW-0472">Membrane</keyword>
<gene>
    <name evidence="2" type="ordered locus">TEPIRE1_2400</name>
</gene>
<feature type="transmembrane region" description="Helical" evidence="1">
    <location>
        <begin position="115"/>
        <end position="142"/>
    </location>
</feature>
<evidence type="ECO:0000256" key="1">
    <source>
        <dbReference type="SAM" id="Phobius"/>
    </source>
</evidence>
<proteinExistence type="predicted"/>
<dbReference type="KEGG" id="tae:TepiRe1_2400"/>
<dbReference type="EMBL" id="HF563609">
    <property type="protein sequence ID" value="CDI40978.1"/>
    <property type="molecule type" value="Genomic_DNA"/>
</dbReference>
<feature type="transmembrane region" description="Helical" evidence="1">
    <location>
        <begin position="85"/>
        <end position="109"/>
    </location>
</feature>
<feature type="transmembrane region" description="Helical" evidence="1">
    <location>
        <begin position="12"/>
        <end position="38"/>
    </location>
</feature>
<evidence type="ECO:0000313" key="2">
    <source>
        <dbReference type="EMBL" id="CDI40978.1"/>
    </source>
</evidence>
<dbReference type="eggNOG" id="ENOG50330AJ">
    <property type="taxonomic scope" value="Bacteria"/>
</dbReference>
<organism evidence="2 3">
    <name type="scientific">Tepidanaerobacter acetatoxydans (strain DSM 21804 / JCM 16047 / Re1)</name>
    <dbReference type="NCBI Taxonomy" id="1209989"/>
    <lineage>
        <taxon>Bacteria</taxon>
        <taxon>Bacillati</taxon>
        <taxon>Bacillota</taxon>
        <taxon>Clostridia</taxon>
        <taxon>Thermosediminibacterales</taxon>
        <taxon>Tepidanaerobacteraceae</taxon>
        <taxon>Tepidanaerobacter</taxon>
    </lineage>
</organism>
<accession>U4Q9I7</accession>
<dbReference type="AlphaFoldDB" id="U4Q9I7"/>
<keyword evidence="3" id="KW-1185">Reference proteome</keyword>
<dbReference type="Proteomes" id="UP000010802">
    <property type="component" value="Chromosome"/>
</dbReference>
<name>U4Q9I7_TEPAE</name>